<dbReference type="EC" id="3.6.1.23" evidence="4"/>
<comment type="function">
    <text evidence="4">Involved in nucleotide metabolism via production of dUMP, the immediate precursor of thymidine nucleotides, and decreases the intracellular concentration of dUTP so that uracil cannot be incorporated into DNA.</text>
</comment>
<organism evidence="6 7">
    <name type="scientific">Forsythia ovata</name>
    <dbReference type="NCBI Taxonomy" id="205694"/>
    <lineage>
        <taxon>Eukaryota</taxon>
        <taxon>Viridiplantae</taxon>
        <taxon>Streptophyta</taxon>
        <taxon>Embryophyta</taxon>
        <taxon>Tracheophyta</taxon>
        <taxon>Spermatophyta</taxon>
        <taxon>Magnoliopsida</taxon>
        <taxon>eudicotyledons</taxon>
        <taxon>Gunneridae</taxon>
        <taxon>Pentapetalae</taxon>
        <taxon>asterids</taxon>
        <taxon>lamiids</taxon>
        <taxon>Lamiales</taxon>
        <taxon>Oleaceae</taxon>
        <taxon>Forsythieae</taxon>
        <taxon>Forsythia</taxon>
    </lineage>
</organism>
<comment type="pathway">
    <text evidence="1 4">Pyrimidine metabolism; dUMP biosynthesis; dUMP from dCTP (dUTP route): step 2/2.</text>
</comment>
<dbReference type="PANTHER" id="PTHR11241">
    <property type="entry name" value="DEOXYURIDINE 5'-TRIPHOSPHATE NUCLEOTIDOHYDROLASE"/>
    <property type="match status" value="1"/>
</dbReference>
<dbReference type="Gene3D" id="2.70.40.10">
    <property type="match status" value="1"/>
</dbReference>
<evidence type="ECO:0000256" key="4">
    <source>
        <dbReference type="RuleBase" id="RU367024"/>
    </source>
</evidence>
<dbReference type="GO" id="GO:0006226">
    <property type="term" value="P:dUMP biosynthetic process"/>
    <property type="evidence" value="ECO:0007669"/>
    <property type="project" value="UniProtKB-UniRule"/>
</dbReference>
<dbReference type="NCBIfam" id="TIGR00576">
    <property type="entry name" value="dut"/>
    <property type="match status" value="1"/>
</dbReference>
<evidence type="ECO:0000256" key="3">
    <source>
        <dbReference type="ARBA" id="ARBA00023080"/>
    </source>
</evidence>
<keyword evidence="4" id="KW-0460">Magnesium</keyword>
<dbReference type="Pfam" id="PF00692">
    <property type="entry name" value="dUTPase"/>
    <property type="match status" value="1"/>
</dbReference>
<dbReference type="InterPro" id="IPR008181">
    <property type="entry name" value="dUTPase"/>
</dbReference>
<dbReference type="GO" id="GO:0046081">
    <property type="term" value="P:dUTP catabolic process"/>
    <property type="evidence" value="ECO:0007669"/>
    <property type="project" value="UniProtKB-UniRule"/>
</dbReference>
<evidence type="ECO:0000313" key="6">
    <source>
        <dbReference type="EMBL" id="KAL2456170.1"/>
    </source>
</evidence>
<protein>
    <recommendedName>
        <fullName evidence="4">Deoxyuridine 5'-triphosphate nucleotidohydrolase</fullName>
        <shortName evidence="4">dUTPase</shortName>
        <ecNumber evidence="4">3.6.1.23</ecNumber>
    </recommendedName>
    <alternativeName>
        <fullName evidence="4">dUTP pyrophosphatase</fullName>
    </alternativeName>
</protein>
<proteinExistence type="inferred from homology"/>
<gene>
    <name evidence="6" type="ORF">Fot_57053</name>
</gene>
<dbReference type="InterPro" id="IPR029054">
    <property type="entry name" value="dUTPase-like"/>
</dbReference>
<evidence type="ECO:0000256" key="1">
    <source>
        <dbReference type="ARBA" id="ARBA00005142"/>
    </source>
</evidence>
<comment type="catalytic activity">
    <reaction evidence="4">
        <text>dUTP + H2O = dUMP + diphosphate + H(+)</text>
        <dbReference type="Rhea" id="RHEA:10248"/>
        <dbReference type="ChEBI" id="CHEBI:15377"/>
        <dbReference type="ChEBI" id="CHEBI:15378"/>
        <dbReference type="ChEBI" id="CHEBI:33019"/>
        <dbReference type="ChEBI" id="CHEBI:61555"/>
        <dbReference type="ChEBI" id="CHEBI:246422"/>
        <dbReference type="EC" id="3.6.1.23"/>
    </reaction>
</comment>
<keyword evidence="3 4" id="KW-0546">Nucleotide metabolism</keyword>
<name>A0ABD1NX31_9LAMI</name>
<keyword evidence="4" id="KW-0479">Metal-binding</keyword>
<dbReference type="EMBL" id="JBFOLJ010000078">
    <property type="protein sequence ID" value="KAL2456170.1"/>
    <property type="molecule type" value="Genomic_DNA"/>
</dbReference>
<dbReference type="AlphaFoldDB" id="A0ABD1NX31"/>
<keyword evidence="7" id="KW-1185">Reference proteome</keyword>
<comment type="similarity">
    <text evidence="4">Belongs to the dUTPase family.</text>
</comment>
<evidence type="ECO:0000313" key="7">
    <source>
        <dbReference type="Proteomes" id="UP001604277"/>
    </source>
</evidence>
<dbReference type="Proteomes" id="UP001604277">
    <property type="component" value="Unassembled WGS sequence"/>
</dbReference>
<reference evidence="7" key="1">
    <citation type="submission" date="2024-07" db="EMBL/GenBank/DDBJ databases">
        <title>Two chromosome-level genome assemblies of Korean endemic species Abeliophyllum distichum and Forsythia ovata (Oleaceae).</title>
        <authorList>
            <person name="Jang H."/>
        </authorList>
    </citation>
    <scope>NUCLEOTIDE SEQUENCE [LARGE SCALE GENOMIC DNA]</scope>
</reference>
<dbReference type="PANTHER" id="PTHR11241:SF10">
    <property type="entry name" value="DEOXYURIDINE 5'-TRIPHOSPHATE NUCLEOTIDOHYDROLASE"/>
    <property type="match status" value="1"/>
</dbReference>
<sequence>MEKSTKPPHQKPQMCHPIDLSEAEATLKNYIPFLYVRRLSDKATLPKRMFPYAAGYDLFSAIDVNVPARGKAKVPTDIIIDIPQGTYGRIAGRSGLAWEHSIDVGGGVLDADKNPIFVILYNHSNVDFEVKVGDRIAQMVIELNATPEIREIHQ</sequence>
<dbReference type="SUPFAM" id="SSF51283">
    <property type="entry name" value="dUTPase-like"/>
    <property type="match status" value="1"/>
</dbReference>
<evidence type="ECO:0000256" key="2">
    <source>
        <dbReference type="ARBA" id="ARBA00022801"/>
    </source>
</evidence>
<dbReference type="InterPro" id="IPR036157">
    <property type="entry name" value="dUTPase-like_sf"/>
</dbReference>
<comment type="caution">
    <text evidence="6">The sequence shown here is derived from an EMBL/GenBank/DDBJ whole genome shotgun (WGS) entry which is preliminary data.</text>
</comment>
<dbReference type="GO" id="GO:0000287">
    <property type="term" value="F:magnesium ion binding"/>
    <property type="evidence" value="ECO:0007669"/>
    <property type="project" value="UniProtKB-UniRule"/>
</dbReference>
<comment type="cofactor">
    <cofactor evidence="4">
        <name>Mg(2+)</name>
        <dbReference type="ChEBI" id="CHEBI:18420"/>
    </cofactor>
</comment>
<evidence type="ECO:0000259" key="5">
    <source>
        <dbReference type="Pfam" id="PF00692"/>
    </source>
</evidence>
<dbReference type="CDD" id="cd07557">
    <property type="entry name" value="trimeric_dUTPase"/>
    <property type="match status" value="1"/>
</dbReference>
<accession>A0ABD1NX31</accession>
<feature type="domain" description="dUTPase-like" evidence="5">
    <location>
        <begin position="42"/>
        <end position="152"/>
    </location>
</feature>
<keyword evidence="2 4" id="KW-0378">Hydrolase</keyword>
<dbReference type="InterPro" id="IPR033704">
    <property type="entry name" value="dUTPase_trimeric"/>
</dbReference>
<dbReference type="GO" id="GO:0004170">
    <property type="term" value="F:dUTP diphosphatase activity"/>
    <property type="evidence" value="ECO:0007669"/>
    <property type="project" value="UniProtKB-UniRule"/>
</dbReference>